<dbReference type="AlphaFoldDB" id="A0A2P2CI80"/>
<accession>A0A2P2CI80</accession>
<proteinExistence type="predicted"/>
<name>A0A2P2CI80_9ZZZZ</name>
<organism evidence="1">
    <name type="scientific">metagenome</name>
    <dbReference type="NCBI Taxonomy" id="256318"/>
    <lineage>
        <taxon>unclassified sequences</taxon>
        <taxon>metagenomes</taxon>
    </lineage>
</organism>
<dbReference type="Gene3D" id="2.60.40.10">
    <property type="entry name" value="Immunoglobulins"/>
    <property type="match status" value="1"/>
</dbReference>
<sequence length="297" mass="29531">MHLKSSLAALGIASLVATGLGAVPSVAASGNLVFICGTVLGDKEFITTADTDLPATLATGASAPVNVTAKVTIPDDVRNAVYTLFGARKVAGTAKIKATQNGAALPDIAANVASADLPDSGPVTVTATGAGPTFTPTAAGTYVLKAASYTASLVFTKADGSAAYTADVTCTPKATTPAQDLTVDTVTVADPVTPPTPGTPVVQATTTKVSGKYAEKQSKIVAKVKVGSADNAATGKAKVKVTRGKKKVANVRVEVKAGKAKVAVAKVTKPGTYTITVSYAGDATHAASTGKTKVKVS</sequence>
<evidence type="ECO:0000313" key="1">
    <source>
        <dbReference type="EMBL" id="CUR61676.1"/>
    </source>
</evidence>
<gene>
    <name evidence="1" type="ORF">NOCA1260114</name>
</gene>
<reference evidence="1" key="1">
    <citation type="submission" date="2015-08" db="EMBL/GenBank/DDBJ databases">
        <authorList>
            <person name="Babu N.S."/>
            <person name="Beckwith C.J."/>
            <person name="Beseler K.G."/>
            <person name="Brison A."/>
            <person name="Carone J.V."/>
            <person name="Caskin T.P."/>
            <person name="Diamond M."/>
            <person name="Durham M.E."/>
            <person name="Foxe J.M."/>
            <person name="Go M."/>
            <person name="Henderson B.A."/>
            <person name="Jones I.B."/>
            <person name="McGettigan J.A."/>
            <person name="Micheletti S.J."/>
            <person name="Nasrallah M.E."/>
            <person name="Ortiz D."/>
            <person name="Piller C.R."/>
            <person name="Privatt S.R."/>
            <person name="Schneider S.L."/>
            <person name="Sharp S."/>
            <person name="Smith T.C."/>
            <person name="Stanton J.D."/>
            <person name="Ullery H.E."/>
            <person name="Wilson R.J."/>
            <person name="Serrano M.G."/>
            <person name="Buck G."/>
            <person name="Lee V."/>
            <person name="Wang Y."/>
            <person name="Carvalho R."/>
            <person name="Voegtly L."/>
            <person name="Shi R."/>
            <person name="Duckworth R."/>
            <person name="Johnson A."/>
            <person name="Loviza R."/>
            <person name="Walstead R."/>
            <person name="Shah Z."/>
            <person name="Kiflezghi M."/>
            <person name="Wade K."/>
            <person name="Ball S.L."/>
            <person name="Bradley K.W."/>
            <person name="Asai D.J."/>
            <person name="Bowman C.A."/>
            <person name="Russell D.A."/>
            <person name="Pope W.H."/>
            <person name="Jacobs-Sera D."/>
            <person name="Hendrix R.W."/>
            <person name="Hatfull G.F."/>
        </authorList>
    </citation>
    <scope>NUCLEOTIDE SEQUENCE</scope>
</reference>
<protein>
    <recommendedName>
        <fullName evidence="2">Bacterial Ig-like domain-containing protein</fullName>
    </recommendedName>
</protein>
<evidence type="ECO:0008006" key="2">
    <source>
        <dbReference type="Google" id="ProtNLM"/>
    </source>
</evidence>
<dbReference type="EMBL" id="CZKB01000019">
    <property type="protein sequence ID" value="CUR61676.1"/>
    <property type="molecule type" value="Genomic_DNA"/>
</dbReference>
<dbReference type="InterPro" id="IPR013783">
    <property type="entry name" value="Ig-like_fold"/>
</dbReference>